<dbReference type="AlphaFoldDB" id="A0A0H5RXI7"/>
<dbReference type="Proteomes" id="UP000199147">
    <property type="component" value="Unassembled WGS sequence"/>
</dbReference>
<feature type="chain" id="PRO_5039251116" evidence="1">
    <location>
        <begin position="30"/>
        <end position="149"/>
    </location>
</feature>
<dbReference type="EMBL" id="CWKH01000003">
    <property type="protein sequence ID" value="CRZ18633.1"/>
    <property type="molecule type" value="Genomic_DNA"/>
</dbReference>
<dbReference type="STRING" id="146018.BN2156_05538"/>
<name>A0A0H5RXI7_9MYCO</name>
<dbReference type="CDD" id="cd00158">
    <property type="entry name" value="RHOD"/>
    <property type="match status" value="1"/>
</dbReference>
<dbReference type="Gene3D" id="3.40.250.10">
    <property type="entry name" value="Rhodanese-like domain"/>
    <property type="match status" value="1"/>
</dbReference>
<dbReference type="Pfam" id="PF00581">
    <property type="entry name" value="Rhodanese"/>
    <property type="match status" value="1"/>
</dbReference>
<feature type="signal peptide" evidence="1">
    <location>
        <begin position="1"/>
        <end position="29"/>
    </location>
</feature>
<feature type="domain" description="Rhodanese" evidence="2">
    <location>
        <begin position="95"/>
        <end position="148"/>
    </location>
</feature>
<reference evidence="4" key="1">
    <citation type="submission" date="2015-07" db="EMBL/GenBank/DDBJ databases">
        <authorList>
            <person name="Urmite Genomes"/>
        </authorList>
    </citation>
    <scope>NUCLEOTIDE SEQUENCE [LARGE SCALE GENOMIC DNA]</scope>
    <source>
        <strain evidence="4">type strain: ATCC 49404</strain>
    </source>
</reference>
<dbReference type="PROSITE" id="PS51257">
    <property type="entry name" value="PROKAR_LIPOPROTEIN"/>
    <property type="match status" value="1"/>
</dbReference>
<dbReference type="PANTHER" id="PTHR43031:SF1">
    <property type="entry name" value="PYRIDINE NUCLEOTIDE-DISULPHIDE OXIDOREDUCTASE"/>
    <property type="match status" value="1"/>
</dbReference>
<dbReference type="InterPro" id="IPR050229">
    <property type="entry name" value="GlpE_sulfurtransferase"/>
</dbReference>
<proteinExistence type="predicted"/>
<sequence precursor="true">MAVGMLKRMCVAASAVVASVSLASCGVSAGPSPAGSAGSSTVGTAPHRLLGPDDFATAIGQSDTLTVNVHVPFEGDIPGTDLSIPFDRVAEHSNRLPTDRGAPIAIYCRSGPMSATAAETLKSLGYTDVVELKGGMKAWQASGRPLVGN</sequence>
<organism evidence="3 4">
    <name type="scientific">Mycolicibacterium neworleansense</name>
    <dbReference type="NCBI Taxonomy" id="146018"/>
    <lineage>
        <taxon>Bacteria</taxon>
        <taxon>Bacillati</taxon>
        <taxon>Actinomycetota</taxon>
        <taxon>Actinomycetes</taxon>
        <taxon>Mycobacteriales</taxon>
        <taxon>Mycobacteriaceae</taxon>
        <taxon>Mycolicibacterium</taxon>
    </lineage>
</organism>
<keyword evidence="1" id="KW-0732">Signal</keyword>
<evidence type="ECO:0000259" key="2">
    <source>
        <dbReference type="PROSITE" id="PS50206"/>
    </source>
</evidence>
<dbReference type="SUPFAM" id="SSF52821">
    <property type="entry name" value="Rhodanese/Cell cycle control phosphatase"/>
    <property type="match status" value="1"/>
</dbReference>
<dbReference type="InterPro" id="IPR001763">
    <property type="entry name" value="Rhodanese-like_dom"/>
</dbReference>
<evidence type="ECO:0000313" key="4">
    <source>
        <dbReference type="Proteomes" id="UP000199147"/>
    </source>
</evidence>
<evidence type="ECO:0000256" key="1">
    <source>
        <dbReference type="SAM" id="SignalP"/>
    </source>
</evidence>
<dbReference type="InterPro" id="IPR036873">
    <property type="entry name" value="Rhodanese-like_dom_sf"/>
</dbReference>
<keyword evidence="4" id="KW-1185">Reference proteome</keyword>
<evidence type="ECO:0000313" key="3">
    <source>
        <dbReference type="EMBL" id="CRZ18633.1"/>
    </source>
</evidence>
<dbReference type="SMART" id="SM00450">
    <property type="entry name" value="RHOD"/>
    <property type="match status" value="1"/>
</dbReference>
<dbReference type="PANTHER" id="PTHR43031">
    <property type="entry name" value="FAD-DEPENDENT OXIDOREDUCTASE"/>
    <property type="match status" value="1"/>
</dbReference>
<accession>A0A0H5RXI7</accession>
<protein>
    <submittedName>
        <fullName evidence="3">Rhodanese domain-containing protein</fullName>
    </submittedName>
</protein>
<gene>
    <name evidence="3" type="ORF">BN2156_05538</name>
</gene>
<dbReference type="PROSITE" id="PS50206">
    <property type="entry name" value="RHODANESE_3"/>
    <property type="match status" value="1"/>
</dbReference>